<protein>
    <submittedName>
        <fullName evidence="2">Uncharacterized protein</fullName>
    </submittedName>
</protein>
<evidence type="ECO:0000313" key="2">
    <source>
        <dbReference type="EMBL" id="SVD24757.1"/>
    </source>
</evidence>
<feature type="region of interest" description="Disordered" evidence="1">
    <location>
        <begin position="1"/>
        <end position="26"/>
    </location>
</feature>
<feature type="non-terminal residue" evidence="2">
    <location>
        <position position="56"/>
    </location>
</feature>
<sequence length="56" mass="6096">VNDKGKGYRARNAALKNPDLKQPSIADVESAREKIRPWLPRTASGSYPELSALTGT</sequence>
<proteinExistence type="predicted"/>
<accession>A0A382TT16</accession>
<feature type="non-terminal residue" evidence="2">
    <location>
        <position position="1"/>
    </location>
</feature>
<dbReference type="EMBL" id="UINC01138667">
    <property type="protein sequence ID" value="SVD24757.1"/>
    <property type="molecule type" value="Genomic_DNA"/>
</dbReference>
<organism evidence="2">
    <name type="scientific">marine metagenome</name>
    <dbReference type="NCBI Taxonomy" id="408172"/>
    <lineage>
        <taxon>unclassified sequences</taxon>
        <taxon>metagenomes</taxon>
        <taxon>ecological metagenomes</taxon>
    </lineage>
</organism>
<gene>
    <name evidence="2" type="ORF">METZ01_LOCUS377611</name>
</gene>
<reference evidence="2" key="1">
    <citation type="submission" date="2018-05" db="EMBL/GenBank/DDBJ databases">
        <authorList>
            <person name="Lanie J.A."/>
            <person name="Ng W.-L."/>
            <person name="Kazmierczak K.M."/>
            <person name="Andrzejewski T.M."/>
            <person name="Davidsen T.M."/>
            <person name="Wayne K.J."/>
            <person name="Tettelin H."/>
            <person name="Glass J.I."/>
            <person name="Rusch D."/>
            <person name="Podicherti R."/>
            <person name="Tsui H.-C.T."/>
            <person name="Winkler M.E."/>
        </authorList>
    </citation>
    <scope>NUCLEOTIDE SEQUENCE</scope>
</reference>
<name>A0A382TT16_9ZZZZ</name>
<dbReference type="AlphaFoldDB" id="A0A382TT16"/>
<evidence type="ECO:0000256" key="1">
    <source>
        <dbReference type="SAM" id="MobiDB-lite"/>
    </source>
</evidence>